<dbReference type="Pfam" id="PF13947">
    <property type="entry name" value="GUB_WAK_bind"/>
    <property type="match status" value="1"/>
</dbReference>
<gene>
    <name evidence="18" type="ORF">TCM_020159</name>
</gene>
<evidence type="ECO:0000256" key="8">
    <source>
        <dbReference type="ARBA" id="ARBA00022777"/>
    </source>
</evidence>
<dbReference type="InterPro" id="IPR045274">
    <property type="entry name" value="WAK-like"/>
</dbReference>
<dbReference type="PANTHER" id="PTHR27005:SF432">
    <property type="entry name" value="WALL-ASSOCIATED RECEPTOR KINASE-LIKE 6"/>
    <property type="match status" value="1"/>
</dbReference>
<keyword evidence="8 18" id="KW-0418">Kinase</keyword>
<dbReference type="Gene3D" id="3.30.200.20">
    <property type="entry name" value="Phosphorylase Kinase, domain 1"/>
    <property type="match status" value="1"/>
</dbReference>
<dbReference type="PROSITE" id="PS50011">
    <property type="entry name" value="PROTEIN_KINASE_DOM"/>
    <property type="match status" value="1"/>
</dbReference>
<dbReference type="eggNOG" id="ENOG502QQPF">
    <property type="taxonomic scope" value="Eukaryota"/>
</dbReference>
<dbReference type="SUPFAM" id="SSF56112">
    <property type="entry name" value="Protein kinase-like (PK-like)"/>
    <property type="match status" value="1"/>
</dbReference>
<comment type="catalytic activity">
    <reaction evidence="15">
        <text>L-threonyl-[protein] + ATP = O-phospho-L-threonyl-[protein] + ADP + H(+)</text>
        <dbReference type="Rhea" id="RHEA:46608"/>
        <dbReference type="Rhea" id="RHEA-COMP:11060"/>
        <dbReference type="Rhea" id="RHEA-COMP:11605"/>
        <dbReference type="ChEBI" id="CHEBI:15378"/>
        <dbReference type="ChEBI" id="CHEBI:30013"/>
        <dbReference type="ChEBI" id="CHEBI:30616"/>
        <dbReference type="ChEBI" id="CHEBI:61977"/>
        <dbReference type="ChEBI" id="CHEBI:456216"/>
    </reaction>
</comment>
<dbReference type="InterPro" id="IPR011009">
    <property type="entry name" value="Kinase-like_dom_sf"/>
</dbReference>
<evidence type="ECO:0000256" key="10">
    <source>
        <dbReference type="ARBA" id="ARBA00022989"/>
    </source>
</evidence>
<evidence type="ECO:0000256" key="9">
    <source>
        <dbReference type="ARBA" id="ARBA00022840"/>
    </source>
</evidence>
<keyword evidence="10 16" id="KW-1133">Transmembrane helix</keyword>
<keyword evidence="13" id="KW-0325">Glycoprotein</keyword>
<evidence type="ECO:0000313" key="19">
    <source>
        <dbReference type="Proteomes" id="UP000026915"/>
    </source>
</evidence>
<keyword evidence="19" id="KW-1185">Reference proteome</keyword>
<keyword evidence="5 16" id="KW-0812">Transmembrane</keyword>
<evidence type="ECO:0000256" key="6">
    <source>
        <dbReference type="ARBA" id="ARBA00022729"/>
    </source>
</evidence>
<evidence type="ECO:0000256" key="11">
    <source>
        <dbReference type="ARBA" id="ARBA00023136"/>
    </source>
</evidence>
<evidence type="ECO:0000256" key="16">
    <source>
        <dbReference type="SAM" id="Phobius"/>
    </source>
</evidence>
<evidence type="ECO:0000256" key="7">
    <source>
        <dbReference type="ARBA" id="ARBA00022741"/>
    </source>
</evidence>
<evidence type="ECO:0000256" key="12">
    <source>
        <dbReference type="ARBA" id="ARBA00023157"/>
    </source>
</evidence>
<dbReference type="HOGENOM" id="CLU_367404_0_0_1"/>
<dbReference type="FunFam" id="3.30.200.20:FF:000043">
    <property type="entry name" value="Wall-associated receptor kinase 2"/>
    <property type="match status" value="1"/>
</dbReference>
<dbReference type="EMBL" id="CM001882">
    <property type="protein sequence ID" value="EOY05057.1"/>
    <property type="molecule type" value="Genomic_DNA"/>
</dbReference>
<dbReference type="GO" id="GO:0004674">
    <property type="term" value="F:protein serine/threonine kinase activity"/>
    <property type="evidence" value="ECO:0007669"/>
    <property type="project" value="UniProtKB-KW"/>
</dbReference>
<accession>A0A061EL09</accession>
<evidence type="ECO:0000259" key="17">
    <source>
        <dbReference type="PROSITE" id="PS50011"/>
    </source>
</evidence>
<evidence type="ECO:0000256" key="15">
    <source>
        <dbReference type="ARBA" id="ARBA00047951"/>
    </source>
</evidence>
<comment type="subcellular location">
    <subcellularLocation>
        <location evidence="1">Membrane</location>
        <topology evidence="1">Single-pass type I membrane protein</topology>
    </subcellularLocation>
</comment>
<evidence type="ECO:0000256" key="5">
    <source>
        <dbReference type="ARBA" id="ARBA00022692"/>
    </source>
</evidence>
<comment type="catalytic activity">
    <reaction evidence="14">
        <text>L-seryl-[protein] + ATP = O-phospho-L-seryl-[protein] + ADP + H(+)</text>
        <dbReference type="Rhea" id="RHEA:17989"/>
        <dbReference type="Rhea" id="RHEA-COMP:9863"/>
        <dbReference type="Rhea" id="RHEA-COMP:11604"/>
        <dbReference type="ChEBI" id="CHEBI:15378"/>
        <dbReference type="ChEBI" id="CHEBI:29999"/>
        <dbReference type="ChEBI" id="CHEBI:30616"/>
        <dbReference type="ChEBI" id="CHEBI:83421"/>
        <dbReference type="ChEBI" id="CHEBI:456216"/>
    </reaction>
</comment>
<keyword evidence="4" id="KW-0808">Transferase</keyword>
<dbReference type="InterPro" id="IPR025287">
    <property type="entry name" value="WAK_GUB"/>
</dbReference>
<evidence type="ECO:0000256" key="4">
    <source>
        <dbReference type="ARBA" id="ARBA00022679"/>
    </source>
</evidence>
<feature type="transmembrane region" description="Helical" evidence="16">
    <location>
        <begin position="596"/>
        <end position="618"/>
    </location>
</feature>
<dbReference type="Pfam" id="PF00069">
    <property type="entry name" value="Pkinase"/>
    <property type="match status" value="1"/>
</dbReference>
<dbReference type="GO" id="GO:0007166">
    <property type="term" value="P:cell surface receptor signaling pathway"/>
    <property type="evidence" value="ECO:0007669"/>
    <property type="project" value="InterPro"/>
</dbReference>
<evidence type="ECO:0000313" key="18">
    <source>
        <dbReference type="EMBL" id="EOY05057.1"/>
    </source>
</evidence>
<dbReference type="Proteomes" id="UP000026915">
    <property type="component" value="Chromosome 4"/>
</dbReference>
<protein>
    <submittedName>
        <fullName evidence="18">Wall associated kinase-like 6</fullName>
    </submittedName>
</protein>
<keyword evidence="3" id="KW-0597">Phosphoprotein</keyword>
<evidence type="ECO:0000256" key="3">
    <source>
        <dbReference type="ARBA" id="ARBA00022553"/>
    </source>
</evidence>
<evidence type="ECO:0000256" key="14">
    <source>
        <dbReference type="ARBA" id="ARBA00047558"/>
    </source>
</evidence>
<dbReference type="Gramene" id="EOY05057">
    <property type="protein sequence ID" value="EOY05057"/>
    <property type="gene ID" value="TCM_020159"/>
</dbReference>
<dbReference type="InterPro" id="IPR000719">
    <property type="entry name" value="Prot_kinase_dom"/>
</dbReference>
<dbReference type="GO" id="GO:0016020">
    <property type="term" value="C:membrane"/>
    <property type="evidence" value="ECO:0007669"/>
    <property type="project" value="UniProtKB-SubCell"/>
</dbReference>
<keyword evidence="12" id="KW-1015">Disulfide bond</keyword>
<evidence type="ECO:0000256" key="1">
    <source>
        <dbReference type="ARBA" id="ARBA00004479"/>
    </source>
</evidence>
<feature type="domain" description="Protein kinase" evidence="17">
    <location>
        <begin position="671"/>
        <end position="759"/>
    </location>
</feature>
<name>A0A061EL09_THECC</name>
<sequence length="759" mass="84266">MRDLITVAHREDAKVDAKPCGVSIGIRGNECLSGRRGGCHGLDESFGPKGGEPQIDAPNEGEHEMVDLGVLKDDEQRLCSSMVIIGNMMNVSCNALLVTTRNSHRARDNCRDVPISTHYPNADRNPARLSINFRISPFNSPSHKNHFTRIPLQKQINRTREKQLMGVHSVYYSILLLWLIQTAASQEPGELGCQEKCGDVNISFPFGIGAGCYANTWFRPRCGDVSSNSSCHASILENLKSYTSTISEMYPDHKDSKRCRSSVFLFYSGMLDTDSALLLDVNVNISTTHVPAVLRCDTVKCNLGDTRCKELKALSDQKSCTVSCGKVDIAYPFGIEVGCYMNDWFKVTCNDTADGKKPFLSSINLELFSSSFTLGSVQVNNPVTYIQCQDIHNNEVSVNLTGSPFFFSIDNYFVSVGCGSLATILHNQTHLIGGCLQSGCSNIVPSYGGCFTSIPPGLSSFVANMTEIYPSNGSNRSCGSAFLTDDISLLSLLYSHRVELSTKKNFSTKQQWGTPKVAPCSLNEGSEVLCSQDEEYCWTNLSSTHLCICRQTEHTNEDYYFSNICEEYQYNYTEGTCEPKEYSSATFLAKKTPARAIIIGCSTSIGTLFVLLGTWSMCKVLKRRKSIKLKQKYFKRNGGLLLQQQLSGNEGNVDKIKLFTSKELEKATEHYNENRILGQGGQGTVYKGMLTDGSIVAIKKSKMVEDQKKLDERMVQQFINEVIILSQINHRNVVKLLGCCLETKVPLLVYEFVLVKEFL</sequence>
<dbReference type="PANTHER" id="PTHR27005">
    <property type="entry name" value="WALL-ASSOCIATED RECEPTOR KINASE-LIKE 21"/>
    <property type="match status" value="1"/>
</dbReference>
<reference evidence="18 19" key="1">
    <citation type="journal article" date="2013" name="Genome Biol.">
        <title>The genome sequence of the most widely cultivated cacao type and its use to identify candidate genes regulating pod color.</title>
        <authorList>
            <person name="Motamayor J.C."/>
            <person name="Mockaitis K."/>
            <person name="Schmutz J."/>
            <person name="Haiminen N."/>
            <person name="Iii D.L."/>
            <person name="Cornejo O."/>
            <person name="Findley S.D."/>
            <person name="Zheng P."/>
            <person name="Utro F."/>
            <person name="Royaert S."/>
            <person name="Saski C."/>
            <person name="Jenkins J."/>
            <person name="Podicheti R."/>
            <person name="Zhao M."/>
            <person name="Scheffler B.E."/>
            <person name="Stack J.C."/>
            <person name="Feltus F.A."/>
            <person name="Mustiga G.M."/>
            <person name="Amores F."/>
            <person name="Phillips W."/>
            <person name="Marelli J.P."/>
            <person name="May G.D."/>
            <person name="Shapiro H."/>
            <person name="Ma J."/>
            <person name="Bustamante C.D."/>
            <person name="Schnell R.J."/>
            <person name="Main D."/>
            <person name="Gilbert D."/>
            <person name="Parida L."/>
            <person name="Kuhn D.N."/>
        </authorList>
    </citation>
    <scope>NUCLEOTIDE SEQUENCE [LARGE SCALE GENOMIC DNA]</scope>
    <source>
        <strain evidence="19">cv. Matina 1-6</strain>
    </source>
</reference>
<evidence type="ECO:0000256" key="13">
    <source>
        <dbReference type="ARBA" id="ARBA00023180"/>
    </source>
</evidence>
<organism evidence="18 19">
    <name type="scientific">Theobroma cacao</name>
    <name type="common">Cacao</name>
    <name type="synonym">Cocoa</name>
    <dbReference type="NCBI Taxonomy" id="3641"/>
    <lineage>
        <taxon>Eukaryota</taxon>
        <taxon>Viridiplantae</taxon>
        <taxon>Streptophyta</taxon>
        <taxon>Embryophyta</taxon>
        <taxon>Tracheophyta</taxon>
        <taxon>Spermatophyta</taxon>
        <taxon>Magnoliopsida</taxon>
        <taxon>eudicotyledons</taxon>
        <taxon>Gunneridae</taxon>
        <taxon>Pentapetalae</taxon>
        <taxon>rosids</taxon>
        <taxon>malvids</taxon>
        <taxon>Malvales</taxon>
        <taxon>Malvaceae</taxon>
        <taxon>Byttnerioideae</taxon>
        <taxon>Theobroma</taxon>
    </lineage>
</organism>
<keyword evidence="9" id="KW-0067">ATP-binding</keyword>
<dbReference type="AlphaFoldDB" id="A0A061EL09"/>
<proteinExistence type="predicted"/>
<dbReference type="OMA" id="CHASILE"/>
<dbReference type="GO" id="GO:0030247">
    <property type="term" value="F:polysaccharide binding"/>
    <property type="evidence" value="ECO:0007669"/>
    <property type="project" value="InterPro"/>
</dbReference>
<evidence type="ECO:0000256" key="2">
    <source>
        <dbReference type="ARBA" id="ARBA00022527"/>
    </source>
</evidence>
<keyword evidence="11 16" id="KW-0472">Membrane</keyword>
<dbReference type="InParanoid" id="A0A061EL09"/>
<dbReference type="GO" id="GO:0005524">
    <property type="term" value="F:ATP binding"/>
    <property type="evidence" value="ECO:0007669"/>
    <property type="project" value="UniProtKB-KW"/>
</dbReference>
<keyword evidence="6" id="KW-0732">Signal</keyword>
<keyword evidence="7" id="KW-0547">Nucleotide-binding</keyword>
<keyword evidence="2" id="KW-0723">Serine/threonine-protein kinase</keyword>